<proteinExistence type="predicted"/>
<dbReference type="EMBL" id="CP010554">
    <property type="protein sequence ID" value="AJP48799.1"/>
    <property type="molecule type" value="Genomic_DNA"/>
</dbReference>
<accession>A0A0C5JAQ2</accession>
<name>A0A0C5JAQ2_9PROT</name>
<protein>
    <recommendedName>
        <fullName evidence="2">Ice-binding protein C-terminal domain-containing protein</fullName>
    </recommendedName>
</protein>
<dbReference type="Proteomes" id="UP000061603">
    <property type="component" value="Chromosome"/>
</dbReference>
<reference evidence="3 4" key="1">
    <citation type="journal article" date="2015" name="Genome Announc.">
        <title>Complete Genome Sequence of a Novel Bacterium within the Family Rhodocyclaceae That Degrades Polycyclic Aromatic Hydrocarbons.</title>
        <authorList>
            <person name="Singleton D.R."/>
            <person name="Dickey A.N."/>
            <person name="Scholl E.H."/>
            <person name="Wright F.A."/>
            <person name="Aitken M.D."/>
        </authorList>
    </citation>
    <scope>NUCLEOTIDE SEQUENCE [LARGE SCALE GENOMIC DNA]</scope>
    <source>
        <strain evidence="4">PG1-Ca6</strain>
    </source>
</reference>
<dbReference type="InterPro" id="IPR013424">
    <property type="entry name" value="Ice-binding_C"/>
</dbReference>
<dbReference type="NCBIfam" id="TIGR02595">
    <property type="entry name" value="PEP_CTERM"/>
    <property type="match status" value="1"/>
</dbReference>
<evidence type="ECO:0000256" key="1">
    <source>
        <dbReference type="SAM" id="SignalP"/>
    </source>
</evidence>
<organism evidence="3 4">
    <name type="scientific">Rugosibacter aromaticivorans</name>
    <dbReference type="NCBI Taxonomy" id="1565605"/>
    <lineage>
        <taxon>Bacteria</taxon>
        <taxon>Pseudomonadati</taxon>
        <taxon>Pseudomonadota</taxon>
        <taxon>Betaproteobacteria</taxon>
        <taxon>Nitrosomonadales</taxon>
        <taxon>Sterolibacteriaceae</taxon>
        <taxon>Rugosibacter</taxon>
    </lineage>
</organism>
<dbReference type="KEGG" id="rbu:PG1C_10870"/>
<sequence>MKKFTQLAMAAAVIGATSFGAAATPVTNFYFSQSAGIVDPTTDASVDTYFNSGSGLTFGGTSAALPTPLYPTGTAATMSWYGAGANPQNLTNAPSSLAVTTYTSNNNLEVSGNGDGLWNEGEVWRITNLHHHNEALLLGPNANLALLSPLWVADIVANLRIFSDSVGGTLIHQELNSTTQVSFNETYNQNSNVSLCAPPNPHNTACDDIYTDLTPASFAPTYFFYNGTQYELSFGLEAGAGAIIYPDPLRVFTAESFPGDSDVYVTMAWRAVPEPGSLALAGLGLTALAALRRRKNLAA</sequence>
<evidence type="ECO:0000313" key="4">
    <source>
        <dbReference type="Proteomes" id="UP000061603"/>
    </source>
</evidence>
<evidence type="ECO:0000259" key="2">
    <source>
        <dbReference type="Pfam" id="PF07589"/>
    </source>
</evidence>
<feature type="chain" id="PRO_5002178685" description="Ice-binding protein C-terminal domain-containing protein" evidence="1">
    <location>
        <begin position="23"/>
        <end position="299"/>
    </location>
</feature>
<keyword evidence="4" id="KW-1185">Reference proteome</keyword>
<feature type="signal peptide" evidence="1">
    <location>
        <begin position="1"/>
        <end position="22"/>
    </location>
</feature>
<dbReference type="Pfam" id="PF07589">
    <property type="entry name" value="PEP-CTERM"/>
    <property type="match status" value="1"/>
</dbReference>
<dbReference type="STRING" id="1565605.PG1C_10870"/>
<feature type="domain" description="Ice-binding protein C-terminal" evidence="2">
    <location>
        <begin position="271"/>
        <end position="294"/>
    </location>
</feature>
<evidence type="ECO:0000313" key="3">
    <source>
        <dbReference type="EMBL" id="AJP48799.1"/>
    </source>
</evidence>
<keyword evidence="1" id="KW-0732">Signal</keyword>
<dbReference type="HOGENOM" id="CLU_930263_0_0_4"/>
<gene>
    <name evidence="3" type="ORF">PG1C_10870</name>
</gene>
<dbReference type="AlphaFoldDB" id="A0A0C5JAQ2"/>